<organism evidence="2 3">
    <name type="scientific">Kineosphaera limosa NBRC 100340</name>
    <dbReference type="NCBI Taxonomy" id="1184609"/>
    <lineage>
        <taxon>Bacteria</taxon>
        <taxon>Bacillati</taxon>
        <taxon>Actinomycetota</taxon>
        <taxon>Actinomycetes</taxon>
        <taxon>Micrococcales</taxon>
        <taxon>Dermatophilaceae</taxon>
        <taxon>Kineosphaera</taxon>
    </lineage>
</organism>
<dbReference type="AlphaFoldDB" id="K6XE92"/>
<reference evidence="2 3" key="1">
    <citation type="submission" date="2012-08" db="EMBL/GenBank/DDBJ databases">
        <title>Whole genome shotgun sequence of Kineosphaera limosa NBRC 100340.</title>
        <authorList>
            <person name="Yoshida I."/>
            <person name="Isaki S."/>
            <person name="Hosoyama A."/>
            <person name="Tsuchikane K."/>
            <person name="Katsumata H."/>
            <person name="Ando Y."/>
            <person name="Ohji S."/>
            <person name="Hamada M."/>
            <person name="Tamura T."/>
            <person name="Yamazoe A."/>
            <person name="Yamazaki S."/>
            <person name="Fujita N."/>
        </authorList>
    </citation>
    <scope>NUCLEOTIDE SEQUENCE [LARGE SCALE GENOMIC DNA]</scope>
    <source>
        <strain evidence="2 3">NBRC 100340</strain>
    </source>
</reference>
<evidence type="ECO:0008006" key="4">
    <source>
        <dbReference type="Google" id="ProtNLM"/>
    </source>
</evidence>
<evidence type="ECO:0000313" key="3">
    <source>
        <dbReference type="Proteomes" id="UP000008366"/>
    </source>
</evidence>
<dbReference type="EMBL" id="BAHD01000058">
    <property type="protein sequence ID" value="GAB97149.1"/>
    <property type="molecule type" value="Genomic_DNA"/>
</dbReference>
<gene>
    <name evidence="2" type="ORF">KILIM_058_00010</name>
</gene>
<feature type="region of interest" description="Disordered" evidence="1">
    <location>
        <begin position="1"/>
        <end position="49"/>
    </location>
</feature>
<proteinExistence type="predicted"/>
<name>K6XE92_9MICO</name>
<evidence type="ECO:0000313" key="2">
    <source>
        <dbReference type="EMBL" id="GAB97149.1"/>
    </source>
</evidence>
<sequence length="49" mass="4883">MSPAPGRRSTRTIPTPVGPARAYLHRPGPGIPVRGSLILGHGAGGTGPS</sequence>
<protein>
    <recommendedName>
        <fullName evidence="4">Hydrolase</fullName>
    </recommendedName>
</protein>
<comment type="caution">
    <text evidence="2">The sequence shown here is derived from an EMBL/GenBank/DDBJ whole genome shotgun (WGS) entry which is preliminary data.</text>
</comment>
<evidence type="ECO:0000256" key="1">
    <source>
        <dbReference type="SAM" id="MobiDB-lite"/>
    </source>
</evidence>
<keyword evidence="3" id="KW-1185">Reference proteome</keyword>
<dbReference type="Proteomes" id="UP000008366">
    <property type="component" value="Unassembled WGS sequence"/>
</dbReference>
<feature type="non-terminal residue" evidence="2">
    <location>
        <position position="49"/>
    </location>
</feature>
<dbReference type="STRING" id="1184609.KILIM_058_00010"/>
<accession>K6XE92</accession>